<sequence>MKIIWLREITVPFPTPDTPVPARSDACRLDSLIAEILYSPGKTS</sequence>
<name>A0A094WEP7_9BACT</name>
<gene>
    <name evidence="1" type="ORF">LptCag_0733</name>
</gene>
<dbReference type="PATRIC" id="fig|178606.4.peg.1267"/>
<evidence type="ECO:0000313" key="1">
    <source>
        <dbReference type="EMBL" id="KGA94107.1"/>
    </source>
</evidence>
<reference evidence="1 2" key="1">
    <citation type="submission" date="2014-06" db="EMBL/GenBank/DDBJ databases">
        <title>Draft genome sequence of iron oxidizing acidophile Leptospirillum ferriphilum DSM14647.</title>
        <authorList>
            <person name="Cardenas J.P."/>
            <person name="Lazcano M."/>
            <person name="Ossandon F.J."/>
            <person name="Corbett M."/>
            <person name="Holmes D.S."/>
            <person name="Watkin E."/>
        </authorList>
    </citation>
    <scope>NUCLEOTIDE SEQUENCE [LARGE SCALE GENOMIC DNA]</scope>
    <source>
        <strain evidence="1 2">DSM 14647</strain>
    </source>
</reference>
<proteinExistence type="predicted"/>
<organism evidence="1 2">
    <name type="scientific">Leptospirillum ferriphilum</name>
    <dbReference type="NCBI Taxonomy" id="178606"/>
    <lineage>
        <taxon>Bacteria</taxon>
        <taxon>Pseudomonadati</taxon>
        <taxon>Nitrospirota</taxon>
        <taxon>Nitrospiria</taxon>
        <taxon>Nitrospirales</taxon>
        <taxon>Nitrospiraceae</taxon>
        <taxon>Leptospirillum</taxon>
    </lineage>
</organism>
<dbReference type="Proteomes" id="UP000029452">
    <property type="component" value="Unassembled WGS sequence"/>
</dbReference>
<dbReference type="AlphaFoldDB" id="A0A094WEP7"/>
<accession>A0A094WEP7</accession>
<protein>
    <submittedName>
        <fullName evidence="1">Uncharacterized protein</fullName>
    </submittedName>
</protein>
<dbReference type="EMBL" id="JPGK01000004">
    <property type="protein sequence ID" value="KGA94107.1"/>
    <property type="molecule type" value="Genomic_DNA"/>
</dbReference>
<evidence type="ECO:0000313" key="2">
    <source>
        <dbReference type="Proteomes" id="UP000029452"/>
    </source>
</evidence>
<comment type="caution">
    <text evidence="1">The sequence shown here is derived from an EMBL/GenBank/DDBJ whole genome shotgun (WGS) entry which is preliminary data.</text>
</comment>